<feature type="non-terminal residue" evidence="2">
    <location>
        <position position="1"/>
    </location>
</feature>
<dbReference type="AlphaFoldDB" id="A0A8H7T1E5"/>
<dbReference type="PANTHER" id="PTHR24148">
    <property type="entry name" value="ANKYRIN REPEAT DOMAIN-CONTAINING PROTEIN 39 HOMOLOG-RELATED"/>
    <property type="match status" value="1"/>
</dbReference>
<dbReference type="InterPro" id="IPR052895">
    <property type="entry name" value="HetReg/Transcr_Mod"/>
</dbReference>
<evidence type="ECO:0000313" key="3">
    <source>
        <dbReference type="Proteomes" id="UP000664132"/>
    </source>
</evidence>
<feature type="domain" description="Heterokaryon incompatibility" evidence="1">
    <location>
        <begin position="23"/>
        <end position="176"/>
    </location>
</feature>
<dbReference type="EMBL" id="JAFJYH010000709">
    <property type="protein sequence ID" value="KAG4410492.1"/>
    <property type="molecule type" value="Genomic_DNA"/>
</dbReference>
<dbReference type="Pfam" id="PF06985">
    <property type="entry name" value="HET"/>
    <property type="match status" value="1"/>
</dbReference>
<dbReference type="PANTHER" id="PTHR24148:SF73">
    <property type="entry name" value="HET DOMAIN PROTEIN (AFU_ORTHOLOGUE AFUA_8G01020)"/>
    <property type="match status" value="1"/>
</dbReference>
<proteinExistence type="predicted"/>
<organism evidence="2 3">
    <name type="scientific">Cadophora malorum</name>
    <dbReference type="NCBI Taxonomy" id="108018"/>
    <lineage>
        <taxon>Eukaryota</taxon>
        <taxon>Fungi</taxon>
        <taxon>Dikarya</taxon>
        <taxon>Ascomycota</taxon>
        <taxon>Pezizomycotina</taxon>
        <taxon>Leotiomycetes</taxon>
        <taxon>Helotiales</taxon>
        <taxon>Ploettnerulaceae</taxon>
        <taxon>Cadophora</taxon>
    </lineage>
</organism>
<reference evidence="2" key="1">
    <citation type="submission" date="2021-02" db="EMBL/GenBank/DDBJ databases">
        <title>Genome sequence Cadophora malorum strain M34.</title>
        <authorList>
            <person name="Stefanovic E."/>
            <person name="Vu D."/>
            <person name="Scully C."/>
            <person name="Dijksterhuis J."/>
            <person name="Roader J."/>
            <person name="Houbraken J."/>
        </authorList>
    </citation>
    <scope>NUCLEOTIDE SEQUENCE</scope>
    <source>
        <strain evidence="2">M34</strain>
    </source>
</reference>
<evidence type="ECO:0000259" key="1">
    <source>
        <dbReference type="Pfam" id="PF06985"/>
    </source>
</evidence>
<gene>
    <name evidence="2" type="ORF">IFR04_016373</name>
</gene>
<comment type="caution">
    <text evidence="2">The sequence shown here is derived from an EMBL/GenBank/DDBJ whole genome shotgun (WGS) entry which is preliminary data.</text>
</comment>
<keyword evidence="3" id="KW-1185">Reference proteome</keyword>
<dbReference type="Proteomes" id="UP000664132">
    <property type="component" value="Unassembled WGS sequence"/>
</dbReference>
<dbReference type="OrthoDB" id="4850726at2759"/>
<accession>A0A8H7T1E5</accession>
<dbReference type="InterPro" id="IPR010730">
    <property type="entry name" value="HET"/>
</dbReference>
<name>A0A8H7T1E5_9HELO</name>
<sequence>EASDDKELCCTLEHTTLIEPGSYYALSYCWGDLRSKKKILINNTIVEVGHNLEAALQQLRSRGYTRIWIDALCINQNDDEERGLQIRNMRQIYSQALSVVLWLGDDPDNTANAIKYLFENERYMWFPGRRHTAVGMTSNARLSDMETEMEWDVQRWRLFQGFFELPYWRRAWVIQEIASSSQVAVLFGQETLEWRHITKILAYWKQQPGNVPMACSSYMYAAELDHFRIRHKDLRQISLLEAIQWSQYALATDQRDKIYALLGLTSDGPRLVPMPNYQRSFEQILCDLTQALLSVAKISDPRSEHIPVHSKRGWPWWESLSLELWIEVNTALGISFCSLYPMFSHVQMQRALDEKSLQTHGILLGQVNQTSSRPPDSKPFAKRLKSYVDNQKYGKVSIVSRNPHPYPSGLPTAILHTLCLGRPAFGIDSQSCLNQLWSRKGLSEISGGSNLVSLQGKQWLGINKWLRSNSALRIGSLTLEEWAKLDSKSSRFKDVLHSATAPFPYEGFGRNVDQIARTLEVPMALIVTDTGIIARAPPETKIGDWVFYMKGASIPLILRQKIMPSNSQLQEFLVVGGAYIHMDEKLPGSGAFGDWAENNFITPEGLQSVVIS</sequence>
<protein>
    <recommendedName>
        <fullName evidence="1">Heterokaryon incompatibility domain-containing protein</fullName>
    </recommendedName>
</protein>
<evidence type="ECO:0000313" key="2">
    <source>
        <dbReference type="EMBL" id="KAG4410492.1"/>
    </source>
</evidence>